<evidence type="ECO:0000313" key="7">
    <source>
        <dbReference type="Proteomes" id="UP000195447"/>
    </source>
</evidence>
<evidence type="ECO:0000256" key="3">
    <source>
        <dbReference type="ARBA" id="ARBA00023027"/>
    </source>
</evidence>
<evidence type="ECO:0000259" key="5">
    <source>
        <dbReference type="Pfam" id="PF25137"/>
    </source>
</evidence>
<dbReference type="Pfam" id="PF25137">
    <property type="entry name" value="ADH_Fe_C"/>
    <property type="match status" value="1"/>
</dbReference>
<dbReference type="AlphaFoldDB" id="A0A1Y4LH36"/>
<dbReference type="GO" id="GO:0046872">
    <property type="term" value="F:metal ion binding"/>
    <property type="evidence" value="ECO:0007669"/>
    <property type="project" value="InterPro"/>
</dbReference>
<evidence type="ECO:0000256" key="2">
    <source>
        <dbReference type="ARBA" id="ARBA00023002"/>
    </source>
</evidence>
<dbReference type="Gene3D" id="1.20.1090.10">
    <property type="entry name" value="Dehydroquinate synthase-like - alpha domain"/>
    <property type="match status" value="1"/>
</dbReference>
<dbReference type="InterPro" id="IPR018211">
    <property type="entry name" value="ADH_Fe_CS"/>
</dbReference>
<sequence>MNKLKSVYCRVFQTCFKIAIPVLPYRKPETISSLDKLPDVLKKEQCSRVLLVTDAGIIKVGLHLPIIEALTNAGYQVSVYDKTQVNPTVENVEEAVKLYHENGCQGIIALGGGSSMDCAKGVGIRVVRKRTPLSKMKGVLKVLHKLPVLIAIPTTAGTGSECTLAAVISDPTNKTKYAIEDFCLIPKYALLDARMTTSLPPFLTATTGMDALTHAIEAYIGRSTTKDTREASLQAISLIYENLFEAYHHGDDLKARENMAHAAYLAGWAFSKSYVGYVHALAHALGGRYGVAHGYANAILLPVVLRGYGTKVYPALKDCAVAAGLADVTTDERIAAIRMIESIEEMNNVFDIGSSIEEIQVEDIPELCHHASKEANPLYPVPVLFDEKELERFYLDIVKKESVVWSPVRSKKSFKAKETTLIPERP</sequence>
<accession>A0A1Y4LH36</accession>
<dbReference type="InterPro" id="IPR056798">
    <property type="entry name" value="ADH_Fe_C"/>
</dbReference>
<gene>
    <name evidence="6" type="ORF">B5F14_09955</name>
</gene>
<dbReference type="Gene3D" id="3.40.50.1970">
    <property type="match status" value="1"/>
</dbReference>
<keyword evidence="7" id="KW-1185">Reference proteome</keyword>
<evidence type="ECO:0000313" key="6">
    <source>
        <dbReference type="EMBL" id="OUP56027.1"/>
    </source>
</evidence>
<dbReference type="PROSITE" id="PS00060">
    <property type="entry name" value="ADH_IRON_2"/>
    <property type="match status" value="1"/>
</dbReference>
<dbReference type="EMBL" id="NFKM01000030">
    <property type="protein sequence ID" value="OUP56027.1"/>
    <property type="molecule type" value="Genomic_DNA"/>
</dbReference>
<keyword evidence="3" id="KW-0520">NAD</keyword>
<dbReference type="RefSeq" id="WP_035402114.1">
    <property type="nucleotide sequence ID" value="NZ_CABKSV010000064.1"/>
</dbReference>
<dbReference type="InterPro" id="IPR001670">
    <property type="entry name" value="ADH_Fe/GldA"/>
</dbReference>
<dbReference type="InterPro" id="IPR039697">
    <property type="entry name" value="Alcohol_dehydrogenase_Fe"/>
</dbReference>
<comment type="caution">
    <text evidence="6">The sequence shown here is derived from an EMBL/GenBank/DDBJ whole genome shotgun (WGS) entry which is preliminary data.</text>
</comment>
<feature type="domain" description="Alcohol dehydrogenase iron-type/glycerol dehydrogenase GldA" evidence="4">
    <location>
        <begin position="33"/>
        <end position="192"/>
    </location>
</feature>
<dbReference type="PROSITE" id="PS00913">
    <property type="entry name" value="ADH_IRON_1"/>
    <property type="match status" value="1"/>
</dbReference>
<comment type="similarity">
    <text evidence="1">Belongs to the iron-containing alcohol dehydrogenase family.</text>
</comment>
<dbReference type="FunFam" id="3.40.50.1970:FF:000003">
    <property type="entry name" value="Alcohol dehydrogenase, iron-containing"/>
    <property type="match status" value="1"/>
</dbReference>
<protein>
    <submittedName>
        <fullName evidence="6">Alcohol dehydrogenase</fullName>
    </submittedName>
</protein>
<dbReference type="SUPFAM" id="SSF56796">
    <property type="entry name" value="Dehydroquinate synthase-like"/>
    <property type="match status" value="1"/>
</dbReference>
<feature type="domain" description="Fe-containing alcohol dehydrogenase-like C-terminal" evidence="5">
    <location>
        <begin position="204"/>
        <end position="392"/>
    </location>
</feature>
<name>A0A1Y4LH36_9FIRM</name>
<dbReference type="PANTHER" id="PTHR11496">
    <property type="entry name" value="ALCOHOL DEHYDROGENASE"/>
    <property type="match status" value="1"/>
</dbReference>
<proteinExistence type="inferred from homology"/>
<dbReference type="FunFam" id="1.20.1090.10:FF:000001">
    <property type="entry name" value="Aldehyde-alcohol dehydrogenase"/>
    <property type="match status" value="1"/>
</dbReference>
<dbReference type="Proteomes" id="UP000195447">
    <property type="component" value="Unassembled WGS sequence"/>
</dbReference>
<dbReference type="CDD" id="cd08189">
    <property type="entry name" value="Fe-ADH-like"/>
    <property type="match status" value="1"/>
</dbReference>
<evidence type="ECO:0000256" key="1">
    <source>
        <dbReference type="ARBA" id="ARBA00007358"/>
    </source>
</evidence>
<organism evidence="6 7">
    <name type="scientific">Faecalitalea cylindroides</name>
    <dbReference type="NCBI Taxonomy" id="39483"/>
    <lineage>
        <taxon>Bacteria</taxon>
        <taxon>Bacillati</taxon>
        <taxon>Bacillota</taxon>
        <taxon>Erysipelotrichia</taxon>
        <taxon>Erysipelotrichales</taxon>
        <taxon>Erysipelotrichaceae</taxon>
        <taxon>Faecalitalea</taxon>
    </lineage>
</organism>
<dbReference type="Pfam" id="PF00465">
    <property type="entry name" value="Fe-ADH"/>
    <property type="match status" value="1"/>
</dbReference>
<reference evidence="7" key="1">
    <citation type="submission" date="2017-04" db="EMBL/GenBank/DDBJ databases">
        <title>Function of individual gut microbiota members based on whole genome sequencing of pure cultures obtained from chicken caecum.</title>
        <authorList>
            <person name="Medvecky M."/>
            <person name="Cejkova D."/>
            <person name="Polansky O."/>
            <person name="Karasova D."/>
            <person name="Kubasova T."/>
            <person name="Cizek A."/>
            <person name="Rychlik I."/>
        </authorList>
    </citation>
    <scope>NUCLEOTIDE SEQUENCE [LARGE SCALE GENOMIC DNA]</scope>
    <source>
        <strain evidence="7">An178</strain>
    </source>
</reference>
<dbReference type="PANTHER" id="PTHR11496:SF102">
    <property type="entry name" value="ALCOHOL DEHYDROGENASE 4"/>
    <property type="match status" value="1"/>
</dbReference>
<evidence type="ECO:0000259" key="4">
    <source>
        <dbReference type="Pfam" id="PF00465"/>
    </source>
</evidence>
<dbReference type="GO" id="GO:0004022">
    <property type="term" value="F:alcohol dehydrogenase (NAD+) activity"/>
    <property type="evidence" value="ECO:0007669"/>
    <property type="project" value="UniProtKB-ARBA"/>
</dbReference>
<keyword evidence="2" id="KW-0560">Oxidoreductase</keyword>